<evidence type="ECO:0000313" key="3">
    <source>
        <dbReference type="EMBL" id="KQB39817.1"/>
    </source>
</evidence>
<dbReference type="CDD" id="cd00093">
    <property type="entry name" value="HTH_XRE"/>
    <property type="match status" value="1"/>
</dbReference>
<name>A0A0Q0RSX9_9FLAO</name>
<dbReference type="GO" id="GO:0003677">
    <property type="term" value="F:DNA binding"/>
    <property type="evidence" value="ECO:0007669"/>
    <property type="project" value="InterPro"/>
</dbReference>
<keyword evidence="1" id="KW-0175">Coiled coil</keyword>
<dbReference type="InterPro" id="IPR001387">
    <property type="entry name" value="Cro/C1-type_HTH"/>
</dbReference>
<dbReference type="STRING" id="362413.RC62_1511"/>
<evidence type="ECO:0000256" key="1">
    <source>
        <dbReference type="SAM" id="Coils"/>
    </source>
</evidence>
<feature type="coiled-coil region" evidence="1">
    <location>
        <begin position="53"/>
        <end position="80"/>
    </location>
</feature>
<proteinExistence type="predicted"/>
<dbReference type="SMART" id="SM00530">
    <property type="entry name" value="HTH_XRE"/>
    <property type="match status" value="1"/>
</dbReference>
<dbReference type="PROSITE" id="PS50943">
    <property type="entry name" value="HTH_CROC1"/>
    <property type="match status" value="1"/>
</dbReference>
<protein>
    <submittedName>
        <fullName evidence="3">Putative transcriptional regulator</fullName>
    </submittedName>
</protein>
<dbReference type="AlphaFoldDB" id="A0A0Q0RSX9"/>
<organism evidence="3 4">
    <name type="scientific">Flavobacterium aquidurense</name>
    <dbReference type="NCBI Taxonomy" id="362413"/>
    <lineage>
        <taxon>Bacteria</taxon>
        <taxon>Pseudomonadati</taxon>
        <taxon>Bacteroidota</taxon>
        <taxon>Flavobacteriia</taxon>
        <taxon>Flavobacteriales</taxon>
        <taxon>Flavobacteriaceae</taxon>
        <taxon>Flavobacterium</taxon>
    </lineage>
</organism>
<reference evidence="3 4" key="1">
    <citation type="submission" date="2014-09" db="EMBL/GenBank/DDBJ databases">
        <title>Genome sequence of Flavobacterium aquidurense RC62.</title>
        <authorList>
            <person name="Kim J.F."/>
            <person name="Kwak M.-J."/>
        </authorList>
    </citation>
    <scope>NUCLEOTIDE SEQUENCE [LARGE SCALE GENOMIC DNA]</scope>
    <source>
        <strain evidence="3 4">RC62</strain>
    </source>
</reference>
<evidence type="ECO:0000313" key="4">
    <source>
        <dbReference type="Proteomes" id="UP000050443"/>
    </source>
</evidence>
<dbReference type="Pfam" id="PF01381">
    <property type="entry name" value="HTH_3"/>
    <property type="match status" value="1"/>
</dbReference>
<sequence length="106" mass="12625">MKAKRKEKKISQVQFAELLFMDQSQYNRREQGHIKISDAEWIKMAKLLQVSVDEIYESDIENYQTDNKNEENKFKNTIEIIIKISIKEAQELSNKLIYLLKNNTTK</sequence>
<accession>A0A0Q0RSX9</accession>
<gene>
    <name evidence="3" type="ORF">RC62_1511</name>
</gene>
<dbReference type="Proteomes" id="UP000050443">
    <property type="component" value="Unassembled WGS sequence"/>
</dbReference>
<dbReference type="EMBL" id="JRLF01000012">
    <property type="protein sequence ID" value="KQB39817.1"/>
    <property type="molecule type" value="Genomic_DNA"/>
</dbReference>
<dbReference type="PATRIC" id="fig|362413.3.peg.1472"/>
<comment type="caution">
    <text evidence="3">The sequence shown here is derived from an EMBL/GenBank/DDBJ whole genome shotgun (WGS) entry which is preliminary data.</text>
</comment>
<evidence type="ECO:0000259" key="2">
    <source>
        <dbReference type="PROSITE" id="PS50943"/>
    </source>
</evidence>
<dbReference type="Gene3D" id="1.10.260.40">
    <property type="entry name" value="lambda repressor-like DNA-binding domains"/>
    <property type="match status" value="1"/>
</dbReference>
<dbReference type="InterPro" id="IPR010982">
    <property type="entry name" value="Lambda_DNA-bd_dom_sf"/>
</dbReference>
<dbReference type="SUPFAM" id="SSF47413">
    <property type="entry name" value="lambda repressor-like DNA-binding domains"/>
    <property type="match status" value="1"/>
</dbReference>
<feature type="domain" description="HTH cro/C1-type" evidence="2">
    <location>
        <begin position="1"/>
        <end position="55"/>
    </location>
</feature>